<name>A0A163PXR4_9BACL</name>
<keyword evidence="4" id="KW-0560">Oxidoreductase</keyword>
<dbReference type="InterPro" id="IPR002938">
    <property type="entry name" value="FAD-bd"/>
</dbReference>
<dbReference type="Pfam" id="PF01494">
    <property type="entry name" value="FAD_binding_3"/>
    <property type="match status" value="2"/>
</dbReference>
<feature type="domain" description="FAD-binding" evidence="5">
    <location>
        <begin position="10"/>
        <end position="170"/>
    </location>
</feature>
<dbReference type="PRINTS" id="PR00420">
    <property type="entry name" value="RNGMNOXGNASE"/>
</dbReference>
<dbReference type="PANTHER" id="PTHR46496">
    <property type="match status" value="1"/>
</dbReference>
<evidence type="ECO:0000256" key="1">
    <source>
        <dbReference type="ARBA" id="ARBA00001974"/>
    </source>
</evidence>
<gene>
    <name evidence="6" type="ORF">AWM68_14460</name>
</gene>
<keyword evidence="3" id="KW-0274">FAD</keyword>
<organism evidence="6 7">
    <name type="scientific">Fictibacillus phosphorivorans</name>
    <dbReference type="NCBI Taxonomy" id="1221500"/>
    <lineage>
        <taxon>Bacteria</taxon>
        <taxon>Bacillati</taxon>
        <taxon>Bacillota</taxon>
        <taxon>Bacilli</taxon>
        <taxon>Bacillales</taxon>
        <taxon>Fictibacillaceae</taxon>
        <taxon>Fictibacillus</taxon>
    </lineage>
</organism>
<evidence type="ECO:0000313" key="6">
    <source>
        <dbReference type="EMBL" id="KZE64288.1"/>
    </source>
</evidence>
<dbReference type="InterPro" id="IPR036188">
    <property type="entry name" value="FAD/NAD-bd_sf"/>
</dbReference>
<sequence>MGISTTSPKIIVNGGGLGGLSAANALQQVGIDVSVYERATELKEMGAGIVLAANAMKALDKLGIGEQVRRMGSPVKKAEIRTWDGKLLLNLPVHKQAKRYGTYSYLIHRADLQRILYGNLKPDTVFLGRKLVRKEQNTSKIRAIFENKEVVEGDLLIGADGVHSQLRRSLIGSSPLRYSGFTAFRGISHFEDERFPIELGGGFEAWGPGKRFGYSHLGKGRIFWFAAINTPLGTLKTTENRKNTALDHFKGWWGPIEGVIESTEEANILTHEIFDKKPIKSWSKGMATLLGDAAHPMLPNLGQGGAQALEDAIVLSRCIVKHPEDIQQAVKIYERIRIPRTAKVVRGSRAMGKFMQLENPISIQLRNVLLRTMPDSLQIKRLEWLIGYEV</sequence>
<keyword evidence="7" id="KW-1185">Reference proteome</keyword>
<evidence type="ECO:0000256" key="2">
    <source>
        <dbReference type="ARBA" id="ARBA00022630"/>
    </source>
</evidence>
<dbReference type="Proteomes" id="UP000076567">
    <property type="component" value="Unassembled WGS sequence"/>
</dbReference>
<dbReference type="GO" id="GO:0016491">
    <property type="term" value="F:oxidoreductase activity"/>
    <property type="evidence" value="ECO:0007669"/>
    <property type="project" value="UniProtKB-KW"/>
</dbReference>
<evidence type="ECO:0000256" key="3">
    <source>
        <dbReference type="ARBA" id="ARBA00022827"/>
    </source>
</evidence>
<accession>A0A163PXR4</accession>
<dbReference type="SUPFAM" id="SSF51905">
    <property type="entry name" value="FAD/NAD(P)-binding domain"/>
    <property type="match status" value="1"/>
</dbReference>
<evidence type="ECO:0000259" key="5">
    <source>
        <dbReference type="Pfam" id="PF01494"/>
    </source>
</evidence>
<dbReference type="EMBL" id="LRFC01000038">
    <property type="protein sequence ID" value="KZE64288.1"/>
    <property type="molecule type" value="Genomic_DNA"/>
</dbReference>
<protein>
    <submittedName>
        <fullName evidence="6">2-polyprenyl-6-methoxyphenol hydroxylase</fullName>
    </submittedName>
</protein>
<feature type="domain" description="FAD-binding" evidence="5">
    <location>
        <begin position="279"/>
        <end position="347"/>
    </location>
</feature>
<dbReference type="RefSeq" id="WP_066245497.1">
    <property type="nucleotide sequence ID" value="NZ_LRFC01000038.1"/>
</dbReference>
<dbReference type="PANTHER" id="PTHR46496:SF1">
    <property type="entry name" value="ZEAXANTHIN EPOXIDASE, CHLOROPLASTIC"/>
    <property type="match status" value="1"/>
</dbReference>
<evidence type="ECO:0000256" key="4">
    <source>
        <dbReference type="ARBA" id="ARBA00023002"/>
    </source>
</evidence>
<proteinExistence type="predicted"/>
<dbReference type="AlphaFoldDB" id="A0A163PXR4"/>
<dbReference type="GO" id="GO:0071949">
    <property type="term" value="F:FAD binding"/>
    <property type="evidence" value="ECO:0007669"/>
    <property type="project" value="InterPro"/>
</dbReference>
<comment type="cofactor">
    <cofactor evidence="1">
        <name>FAD</name>
        <dbReference type="ChEBI" id="CHEBI:57692"/>
    </cofactor>
</comment>
<reference evidence="7" key="1">
    <citation type="submission" date="2016-01" db="EMBL/GenBank/DDBJ databases">
        <title>Draft genome of Chromobacterium sp. F49.</title>
        <authorList>
            <person name="Hong K.W."/>
        </authorList>
    </citation>
    <scope>NUCLEOTIDE SEQUENCE [LARGE SCALE GENOMIC DNA]</scope>
    <source>
        <strain evidence="7">P7IIIA</strain>
    </source>
</reference>
<keyword evidence="2" id="KW-0285">Flavoprotein</keyword>
<dbReference type="Gene3D" id="3.50.50.60">
    <property type="entry name" value="FAD/NAD(P)-binding domain"/>
    <property type="match status" value="1"/>
</dbReference>
<comment type="caution">
    <text evidence="6">The sequence shown here is derived from an EMBL/GenBank/DDBJ whole genome shotgun (WGS) entry which is preliminary data.</text>
</comment>
<evidence type="ECO:0000313" key="7">
    <source>
        <dbReference type="Proteomes" id="UP000076567"/>
    </source>
</evidence>
<dbReference type="OrthoDB" id="9766816at2"/>